<dbReference type="SUPFAM" id="SSF52540">
    <property type="entry name" value="P-loop containing nucleoside triphosphate hydrolases"/>
    <property type="match status" value="1"/>
</dbReference>
<organism evidence="1 2">
    <name type="scientific">Rhizoctonia solani 123E</name>
    <dbReference type="NCBI Taxonomy" id="1423351"/>
    <lineage>
        <taxon>Eukaryota</taxon>
        <taxon>Fungi</taxon>
        <taxon>Dikarya</taxon>
        <taxon>Basidiomycota</taxon>
        <taxon>Agaricomycotina</taxon>
        <taxon>Agaricomycetes</taxon>
        <taxon>Cantharellales</taxon>
        <taxon>Ceratobasidiaceae</taxon>
        <taxon>Rhizoctonia</taxon>
    </lineage>
</organism>
<reference evidence="1 2" key="1">
    <citation type="submission" date="2013-12" db="EMBL/GenBank/DDBJ databases">
        <authorList>
            <person name="Cubeta M."/>
            <person name="Pakala S."/>
            <person name="Fedorova N."/>
            <person name="Thomas E."/>
            <person name="Dean R."/>
            <person name="Jabaji S."/>
            <person name="Neate S."/>
            <person name="Toda T."/>
            <person name="Tavantzis S."/>
            <person name="Vilgalys R."/>
            <person name="Bharathan N."/>
            <person name="Pakala S."/>
            <person name="Losada L.S."/>
            <person name="Zafar N."/>
            <person name="Nierman W."/>
        </authorList>
    </citation>
    <scope>NUCLEOTIDE SEQUENCE [LARGE SCALE GENOMIC DNA]</scope>
    <source>
        <strain evidence="1 2">123E</strain>
    </source>
</reference>
<dbReference type="InterPro" id="IPR027417">
    <property type="entry name" value="P-loop_NTPase"/>
</dbReference>
<keyword evidence="1" id="KW-0378">Hydrolase</keyword>
<feature type="non-terminal residue" evidence="1">
    <location>
        <position position="107"/>
    </location>
</feature>
<keyword evidence="2" id="KW-1185">Reference proteome</keyword>
<dbReference type="Gene3D" id="3.40.50.300">
    <property type="entry name" value="P-loop containing nucleotide triphosphate hydrolases"/>
    <property type="match status" value="1"/>
</dbReference>
<sequence length="107" mass="11854">MALSRQKRRTKLPTQPGSFLRPVFESGSPILSTLAQKMCERFHWEHGVKPFELKATKAQLLDKDTMVHASTRSGKTAIAAGPHVLDEVTGMVSLFVSPLLTLHVEMV</sequence>
<gene>
    <name evidence="1" type="ORF">V565_182110</name>
</gene>
<dbReference type="AlphaFoldDB" id="A0A074RI73"/>
<dbReference type="OrthoDB" id="10261556at2759"/>
<accession>A0A074RI73</accession>
<dbReference type="HOGENOM" id="CLU_2216268_0_0_1"/>
<evidence type="ECO:0000313" key="2">
    <source>
        <dbReference type="Proteomes" id="UP000027456"/>
    </source>
</evidence>
<comment type="caution">
    <text evidence="1">The sequence shown here is derived from an EMBL/GenBank/DDBJ whole genome shotgun (WGS) entry which is preliminary data.</text>
</comment>
<dbReference type="EMBL" id="AZST01000957">
    <property type="protein sequence ID" value="KEP46776.1"/>
    <property type="molecule type" value="Genomic_DNA"/>
</dbReference>
<name>A0A074RI73_9AGAM</name>
<dbReference type="GO" id="GO:0016787">
    <property type="term" value="F:hydrolase activity"/>
    <property type="evidence" value="ECO:0007669"/>
    <property type="project" value="UniProtKB-KW"/>
</dbReference>
<evidence type="ECO:0000313" key="1">
    <source>
        <dbReference type="EMBL" id="KEP46776.1"/>
    </source>
</evidence>
<dbReference type="Proteomes" id="UP000027456">
    <property type="component" value="Unassembled WGS sequence"/>
</dbReference>
<proteinExistence type="predicted"/>
<protein>
    <submittedName>
        <fullName evidence="1">Putative P-loop nucleoside triphosphate hydrolase</fullName>
    </submittedName>
</protein>